<reference evidence="3" key="2">
    <citation type="submission" date="2023-06" db="EMBL/GenBank/DDBJ databases">
        <authorList>
            <person name="Ma L."/>
            <person name="Liu K.-W."/>
            <person name="Li Z."/>
            <person name="Hsiao Y.-Y."/>
            <person name="Qi Y."/>
            <person name="Fu T."/>
            <person name="Tang G."/>
            <person name="Zhang D."/>
            <person name="Sun W.-H."/>
            <person name="Liu D.-K."/>
            <person name="Li Y."/>
            <person name="Chen G.-Z."/>
            <person name="Liu X.-D."/>
            <person name="Liao X.-Y."/>
            <person name="Jiang Y.-T."/>
            <person name="Yu X."/>
            <person name="Hao Y."/>
            <person name="Huang J."/>
            <person name="Zhao X.-W."/>
            <person name="Ke S."/>
            <person name="Chen Y.-Y."/>
            <person name="Wu W.-L."/>
            <person name="Hsu J.-L."/>
            <person name="Lin Y.-F."/>
            <person name="Huang M.-D."/>
            <person name="Li C.-Y."/>
            <person name="Huang L."/>
            <person name="Wang Z.-W."/>
            <person name="Zhao X."/>
            <person name="Zhong W.-Y."/>
            <person name="Peng D.-H."/>
            <person name="Ahmad S."/>
            <person name="Lan S."/>
            <person name="Zhang J.-S."/>
            <person name="Tsai W.-C."/>
            <person name="Van De Peer Y."/>
            <person name="Liu Z.-J."/>
        </authorList>
    </citation>
    <scope>NUCLEOTIDE SEQUENCE</scope>
    <source>
        <strain evidence="3">CP</strain>
        <tissue evidence="3">Leaves</tissue>
    </source>
</reference>
<sequence length="242" mass="27017">MNCMQITSCKPCLNLSRNPLPRSSSRLPTTESCISHVHALRRNGGLPKMLWSSTSKQRCSPVCMFGGKGKSGDISETSPFKAVENFFQRLKGERQVEDLLKEQIQKREFYGDGGSGDNSGGDGGGGGSGDGFGESEDEGFAGKLDEILQVTLATIGFIFVYVYLIQGEELTRLARDYIKYLFGARSSVRLRQAMAKWAKFKELASAKKTRRKDWLQRAILLTPTWWNSPEKLAHLARMEDTY</sequence>
<gene>
    <name evidence="3" type="ORF">QJS10_CPB04g01888</name>
</gene>
<feature type="compositionally biased region" description="Gly residues" evidence="1">
    <location>
        <begin position="111"/>
        <end position="132"/>
    </location>
</feature>
<evidence type="ECO:0000256" key="2">
    <source>
        <dbReference type="SAM" id="Phobius"/>
    </source>
</evidence>
<evidence type="ECO:0000313" key="3">
    <source>
        <dbReference type="EMBL" id="KAK1318821.1"/>
    </source>
</evidence>
<protein>
    <recommendedName>
        <fullName evidence="5">Glycine-rich protein</fullName>
    </recommendedName>
</protein>
<dbReference type="PANTHER" id="PTHR35483">
    <property type="entry name" value="NUCLEUSENVELOPE PROTEIN"/>
    <property type="match status" value="1"/>
</dbReference>
<keyword evidence="4" id="KW-1185">Reference proteome</keyword>
<comment type="caution">
    <text evidence="3">The sequence shown here is derived from an EMBL/GenBank/DDBJ whole genome shotgun (WGS) entry which is preliminary data.</text>
</comment>
<keyword evidence="2" id="KW-1133">Transmembrane helix</keyword>
<feature type="transmembrane region" description="Helical" evidence="2">
    <location>
        <begin position="147"/>
        <end position="165"/>
    </location>
</feature>
<accession>A0AAV9EZB2</accession>
<evidence type="ECO:0000256" key="1">
    <source>
        <dbReference type="SAM" id="MobiDB-lite"/>
    </source>
</evidence>
<dbReference type="PANTHER" id="PTHR35483:SF1">
    <property type="entry name" value="GLYCINE-RICH PROTEIN-RELATED"/>
    <property type="match status" value="1"/>
</dbReference>
<reference evidence="3" key="1">
    <citation type="journal article" date="2023" name="Nat. Commun.">
        <title>Diploid and tetraploid genomes of Acorus and the evolution of monocots.</title>
        <authorList>
            <person name="Ma L."/>
            <person name="Liu K.W."/>
            <person name="Li Z."/>
            <person name="Hsiao Y.Y."/>
            <person name="Qi Y."/>
            <person name="Fu T."/>
            <person name="Tang G.D."/>
            <person name="Zhang D."/>
            <person name="Sun W.H."/>
            <person name="Liu D.K."/>
            <person name="Li Y."/>
            <person name="Chen G.Z."/>
            <person name="Liu X.D."/>
            <person name="Liao X.Y."/>
            <person name="Jiang Y.T."/>
            <person name="Yu X."/>
            <person name="Hao Y."/>
            <person name="Huang J."/>
            <person name="Zhao X.W."/>
            <person name="Ke S."/>
            <person name="Chen Y.Y."/>
            <person name="Wu W.L."/>
            <person name="Hsu J.L."/>
            <person name="Lin Y.F."/>
            <person name="Huang M.D."/>
            <person name="Li C.Y."/>
            <person name="Huang L."/>
            <person name="Wang Z.W."/>
            <person name="Zhao X."/>
            <person name="Zhong W.Y."/>
            <person name="Peng D.H."/>
            <person name="Ahmad S."/>
            <person name="Lan S."/>
            <person name="Zhang J.S."/>
            <person name="Tsai W.C."/>
            <person name="Van de Peer Y."/>
            <person name="Liu Z.J."/>
        </authorList>
    </citation>
    <scope>NUCLEOTIDE SEQUENCE</scope>
    <source>
        <strain evidence="3">CP</strain>
    </source>
</reference>
<dbReference type="AlphaFoldDB" id="A0AAV9EZB2"/>
<keyword evidence="2" id="KW-0472">Membrane</keyword>
<proteinExistence type="predicted"/>
<keyword evidence="2" id="KW-0812">Transmembrane</keyword>
<evidence type="ECO:0008006" key="5">
    <source>
        <dbReference type="Google" id="ProtNLM"/>
    </source>
</evidence>
<dbReference type="GO" id="GO:0009507">
    <property type="term" value="C:chloroplast"/>
    <property type="evidence" value="ECO:0007669"/>
    <property type="project" value="TreeGrafter"/>
</dbReference>
<dbReference type="EMBL" id="JAUJYO010000004">
    <property type="protein sequence ID" value="KAK1318821.1"/>
    <property type="molecule type" value="Genomic_DNA"/>
</dbReference>
<evidence type="ECO:0000313" key="4">
    <source>
        <dbReference type="Proteomes" id="UP001180020"/>
    </source>
</evidence>
<organism evidence="3 4">
    <name type="scientific">Acorus calamus</name>
    <name type="common">Sweet flag</name>
    <dbReference type="NCBI Taxonomy" id="4465"/>
    <lineage>
        <taxon>Eukaryota</taxon>
        <taxon>Viridiplantae</taxon>
        <taxon>Streptophyta</taxon>
        <taxon>Embryophyta</taxon>
        <taxon>Tracheophyta</taxon>
        <taxon>Spermatophyta</taxon>
        <taxon>Magnoliopsida</taxon>
        <taxon>Liliopsida</taxon>
        <taxon>Acoraceae</taxon>
        <taxon>Acorus</taxon>
    </lineage>
</organism>
<dbReference type="Proteomes" id="UP001180020">
    <property type="component" value="Unassembled WGS sequence"/>
</dbReference>
<name>A0AAV9EZB2_ACOCL</name>
<feature type="region of interest" description="Disordered" evidence="1">
    <location>
        <begin position="109"/>
        <end position="135"/>
    </location>
</feature>